<name>Q4A6F2_MYCS5</name>
<keyword evidence="2" id="KW-1185">Reference proteome</keyword>
<dbReference type="EMBL" id="AE017245">
    <property type="protein sequence ID" value="AAZ43669.1"/>
    <property type="molecule type" value="Genomic_DNA"/>
</dbReference>
<dbReference type="AlphaFoldDB" id="Q4A6F2"/>
<dbReference type="KEGG" id="msy:MS53_0250"/>
<accession>Q4A6F2</accession>
<dbReference type="Proteomes" id="UP000000549">
    <property type="component" value="Chromosome"/>
</dbReference>
<gene>
    <name evidence="1" type="ordered locus">MS53_0250</name>
</gene>
<reference evidence="1 2" key="1">
    <citation type="journal article" date="2005" name="J. Bacteriol.">
        <title>Swine and poultry pathogens: the complete genome sequences of two strains of Mycoplasma hyopneumoniae and a strain of Mycoplasma synoviae.</title>
        <authorList>
            <person name="Vasconcelos A.T."/>
            <person name="Ferreira H.B."/>
            <person name="Bizarro C.V."/>
            <person name="Bonatto S.L."/>
            <person name="Carvalho M.O."/>
            <person name="Pinto P.M."/>
            <person name="Almeida D.F."/>
            <person name="Almeida L.G."/>
            <person name="Almeida R."/>
            <person name="Alves-Filho L."/>
            <person name="Assuncao E.N."/>
            <person name="Azevedo V.A."/>
            <person name="Bogo M.R."/>
            <person name="Brigido M.M."/>
            <person name="Brocchi M."/>
            <person name="Burity H.A."/>
            <person name="Camargo A.A."/>
            <person name="Camargo S.S."/>
            <person name="Carepo M.S."/>
            <person name="Carraro D.M."/>
            <person name="de Mattos Cascardo J.C."/>
            <person name="Castro L.A."/>
            <person name="Cavalcanti G."/>
            <person name="Chemale G."/>
            <person name="Collevatti R.G."/>
            <person name="Cunha C.W."/>
            <person name="Dallagiovanna B."/>
            <person name="Dambros B.P."/>
            <person name="Dellagostin O.A."/>
            <person name="Falcao C."/>
            <person name="Fantinatti-Garboggini F."/>
            <person name="Felipe M.S."/>
            <person name="Fiorentin L."/>
            <person name="Franco G.R."/>
            <person name="Freitas N.S."/>
            <person name="Frias D."/>
            <person name="Grangeiro T.B."/>
            <person name="Grisard E.C."/>
            <person name="Guimaraes C.T."/>
            <person name="Hungria M."/>
            <person name="Jardim S.N."/>
            <person name="Krieger M.A."/>
            <person name="Laurino J.P."/>
            <person name="Lima L.F."/>
            <person name="Lopes M.I."/>
            <person name="Loreto E.L."/>
            <person name="Madeira H.M."/>
            <person name="Manfio G.P."/>
            <person name="Maranhao A.Q."/>
            <person name="Martinkovics C.T."/>
            <person name="Medeiros S.R."/>
            <person name="Moreira M.A."/>
            <person name="Neiva M."/>
            <person name="Ramalho-Neto C.E."/>
            <person name="Nicolas M.F."/>
            <person name="Oliveira S.C."/>
            <person name="Paixao R.F."/>
            <person name="Pedrosa F.O."/>
            <person name="Pena S.D."/>
            <person name="Pereira M."/>
            <person name="Pereira-Ferrari L."/>
            <person name="Piffer I."/>
            <person name="Pinto L.S."/>
            <person name="Potrich D.P."/>
            <person name="Salim A.C."/>
            <person name="Santos F.R."/>
            <person name="Schmitt R."/>
            <person name="Schneider M.P."/>
            <person name="Schrank A."/>
            <person name="Schrank I.S."/>
            <person name="Schuck A.F."/>
            <person name="Seuanez H.N."/>
            <person name="Silva D.W."/>
            <person name="Silva R."/>
            <person name="Silva S.C."/>
            <person name="Soares C.M."/>
            <person name="Souza K.R."/>
            <person name="Souza R.C."/>
            <person name="Staats C.C."/>
            <person name="Steffens M.B."/>
            <person name="Teixeira S.M."/>
            <person name="Urmenyi T.P."/>
            <person name="Vainstein M.H."/>
            <person name="Zuccherato L.W."/>
            <person name="Simpson A.J."/>
            <person name="Zaha A."/>
        </authorList>
    </citation>
    <scope>NUCLEOTIDE SEQUENCE [LARGE SCALE GENOMIC DNA]</scope>
    <source>
        <strain evidence="1 2">53</strain>
    </source>
</reference>
<evidence type="ECO:0000313" key="2">
    <source>
        <dbReference type="Proteomes" id="UP000000549"/>
    </source>
</evidence>
<dbReference type="HOGENOM" id="CLU_108451_0_0_14"/>
<proteinExistence type="predicted"/>
<protein>
    <submittedName>
        <fullName evidence="1">Putative phase-variable hemagglutinin</fullName>
    </submittedName>
</protein>
<organism evidence="1 2">
    <name type="scientific">Mycoplasmopsis synoviae (strain 53)</name>
    <name type="common">Mycoplasma synoviae</name>
    <dbReference type="NCBI Taxonomy" id="262723"/>
    <lineage>
        <taxon>Bacteria</taxon>
        <taxon>Bacillati</taxon>
        <taxon>Mycoplasmatota</taxon>
        <taxon>Mycoplasmoidales</taxon>
        <taxon>Metamycoplasmataceae</taxon>
        <taxon>Mycoplasmopsis</taxon>
    </lineage>
</organism>
<dbReference type="RefSeq" id="WP_011283406.1">
    <property type="nucleotide sequence ID" value="NC_007294.1"/>
</dbReference>
<dbReference type="STRING" id="262723.MS53_0250"/>
<dbReference type="eggNOG" id="ENOG5032G88">
    <property type="taxonomic scope" value="Bacteria"/>
</dbReference>
<evidence type="ECO:0000313" key="1">
    <source>
        <dbReference type="EMBL" id="AAZ43669.1"/>
    </source>
</evidence>
<sequence length="162" mass="18056">MPKIVVDGYVADGAGANKAQHETENTRLLQQWFDTPANWEKLSEHLTKKLGANKFKNVTLTNPQVSYEEITVNSNTWKKPKVTFNIQAKPGYQLTEPTTDSKQISLTIKVLYENQAYTQNLLTIQGASPVAAPNTASADNPASVIKNVNVYLNYINQFKLTN</sequence>